<name>A0AAU7JEB1_9HYPH</name>
<keyword evidence="1" id="KW-0812">Transmembrane</keyword>
<gene>
    <name evidence="2" type="ORF">ABEG18_23035</name>
</gene>
<dbReference type="AlphaFoldDB" id="A0AAU7JEB1"/>
<keyword evidence="1" id="KW-0472">Membrane</keyword>
<evidence type="ECO:0000256" key="1">
    <source>
        <dbReference type="SAM" id="Phobius"/>
    </source>
</evidence>
<keyword evidence="1" id="KW-1133">Transmembrane helix</keyword>
<protein>
    <recommendedName>
        <fullName evidence="3">Tryptophan-rich sensory protein</fullName>
    </recommendedName>
</protein>
<accession>A0AAU7JEB1</accession>
<evidence type="ECO:0008006" key="3">
    <source>
        <dbReference type="Google" id="ProtNLM"/>
    </source>
</evidence>
<dbReference type="EMBL" id="CP157484">
    <property type="protein sequence ID" value="XBO38541.1"/>
    <property type="molecule type" value="Genomic_DNA"/>
</dbReference>
<reference evidence="2" key="1">
    <citation type="submission" date="2024-05" db="EMBL/GenBank/DDBJ databases">
        <authorList>
            <person name="Kim S."/>
            <person name="Heo J."/>
            <person name="Choi H."/>
            <person name="Choi Y."/>
            <person name="Kwon S.-W."/>
            <person name="Kim Y."/>
        </authorList>
    </citation>
    <scope>NUCLEOTIDE SEQUENCE</scope>
    <source>
        <strain evidence="2">KACC 23698</strain>
    </source>
</reference>
<sequence>MISRLVFGFVAGLLSVLVVHQTALYFGARLGFPGGPAWSMAPWAAPVALPLRVPQVVATALLGGLWGVALTAALPRIGAGLVGAVSAVLIFALLISAVGWLHGPALTGGPGFVASRAIYPLAYNAVWAIGALAALRVASR</sequence>
<feature type="transmembrane region" description="Helical" evidence="1">
    <location>
        <begin position="121"/>
        <end position="138"/>
    </location>
</feature>
<feature type="transmembrane region" description="Helical" evidence="1">
    <location>
        <begin position="81"/>
        <end position="101"/>
    </location>
</feature>
<feature type="transmembrane region" description="Helical" evidence="1">
    <location>
        <begin position="55"/>
        <end position="74"/>
    </location>
</feature>
<proteinExistence type="predicted"/>
<organism evidence="2">
    <name type="scientific">Alsobacter sp. KACC 23698</name>
    <dbReference type="NCBI Taxonomy" id="3149229"/>
    <lineage>
        <taxon>Bacteria</taxon>
        <taxon>Pseudomonadati</taxon>
        <taxon>Pseudomonadota</taxon>
        <taxon>Alphaproteobacteria</taxon>
        <taxon>Hyphomicrobiales</taxon>
        <taxon>Alsobacteraceae</taxon>
        <taxon>Alsobacter</taxon>
    </lineage>
</organism>
<evidence type="ECO:0000313" key="2">
    <source>
        <dbReference type="EMBL" id="XBO38541.1"/>
    </source>
</evidence>
<dbReference type="RefSeq" id="WP_406855379.1">
    <property type="nucleotide sequence ID" value="NZ_CP157484.1"/>
</dbReference>